<name>A0AA86PKR8_9EUKA</name>
<evidence type="ECO:0000313" key="1">
    <source>
        <dbReference type="EMBL" id="CAI9938973.1"/>
    </source>
</evidence>
<sequence>MDKLKCYYVSSVNSAVYPYYEPEFASRSSLQNITLPQDDIAGCVYLVKQLLTPGVSDPAHYLSLLQLLKQQLMRSQSHRGILLRFLAQFCILELYKLGNLHLFEQTALPSQMLSLTAPQRKLLLEILQTLSVDPSFLTKALNFQPLNFNGSELLQIEYKSDFIRLFKVHTPELIQLVDEGLYLYLNQNTHNYLGVNDFAVDHLFNQKHFTEIMEQMLFDNAENALLAAQILLNTNCQTFLFQTNLASSLSNILKQMPENFEKVQAKICQVLQNGVRANSLAAMLNSELIKPLVKLVRNQQTVKMAASLMIDILNIDMGICFKIFELDPDVVFYLITDQQFIDVEEEPLRLAALLLKYYQFNKKLSEKINEILLFLDQSIIPVQLQIQILNTAAANPYSQQRIREHFNAKTGDNLLKEMFQPETNDLLVEKEWMRE</sequence>
<keyword evidence="3" id="KW-1185">Reference proteome</keyword>
<evidence type="ECO:0000313" key="3">
    <source>
        <dbReference type="Proteomes" id="UP001642409"/>
    </source>
</evidence>
<dbReference type="EMBL" id="CATOUU010000660">
    <property type="protein sequence ID" value="CAI9938973.1"/>
    <property type="molecule type" value="Genomic_DNA"/>
</dbReference>
<evidence type="ECO:0000313" key="2">
    <source>
        <dbReference type="EMBL" id="CAL6021889.1"/>
    </source>
</evidence>
<dbReference type="AlphaFoldDB" id="A0AA86PKR8"/>
<accession>A0AA86PKR8</accession>
<protein>
    <submittedName>
        <fullName evidence="1">Uncharacterized protein</fullName>
    </submittedName>
</protein>
<gene>
    <name evidence="1" type="ORF">HINF_LOCUS26618</name>
    <name evidence="2" type="ORF">HINF_LOCUS28381</name>
</gene>
<comment type="caution">
    <text evidence="1">The sequence shown here is derived from an EMBL/GenBank/DDBJ whole genome shotgun (WGS) entry which is preliminary data.</text>
</comment>
<proteinExistence type="predicted"/>
<organism evidence="1">
    <name type="scientific">Hexamita inflata</name>
    <dbReference type="NCBI Taxonomy" id="28002"/>
    <lineage>
        <taxon>Eukaryota</taxon>
        <taxon>Metamonada</taxon>
        <taxon>Diplomonadida</taxon>
        <taxon>Hexamitidae</taxon>
        <taxon>Hexamitinae</taxon>
        <taxon>Hexamita</taxon>
    </lineage>
</organism>
<dbReference type="Proteomes" id="UP001642409">
    <property type="component" value="Unassembled WGS sequence"/>
</dbReference>
<dbReference type="EMBL" id="CAXDID020000090">
    <property type="protein sequence ID" value="CAL6021889.1"/>
    <property type="molecule type" value="Genomic_DNA"/>
</dbReference>
<reference evidence="2 3" key="2">
    <citation type="submission" date="2024-07" db="EMBL/GenBank/DDBJ databases">
        <authorList>
            <person name="Akdeniz Z."/>
        </authorList>
    </citation>
    <scope>NUCLEOTIDE SEQUENCE [LARGE SCALE GENOMIC DNA]</scope>
</reference>
<reference evidence="1" key="1">
    <citation type="submission" date="2023-06" db="EMBL/GenBank/DDBJ databases">
        <authorList>
            <person name="Kurt Z."/>
        </authorList>
    </citation>
    <scope>NUCLEOTIDE SEQUENCE</scope>
</reference>